<dbReference type="Gene3D" id="3.30.2310.20">
    <property type="entry name" value="RelE-like"/>
    <property type="match status" value="1"/>
</dbReference>
<gene>
    <name evidence="3" type="ORF">Dpo_1c08710</name>
</gene>
<evidence type="ECO:0000256" key="2">
    <source>
        <dbReference type="ARBA" id="ARBA00022649"/>
    </source>
</evidence>
<evidence type="ECO:0000313" key="4">
    <source>
        <dbReference type="Proteomes" id="UP000014216"/>
    </source>
</evidence>
<protein>
    <submittedName>
        <fullName evidence="3">Plasmid stabilization system protein</fullName>
    </submittedName>
</protein>
<dbReference type="AlphaFoldDB" id="S0G6M9"/>
<comment type="caution">
    <text evidence="3">The sequence shown here is derived from an EMBL/GenBank/DDBJ whole genome shotgun (WGS) entry which is preliminary data.</text>
</comment>
<name>S0G6M9_9BACT</name>
<dbReference type="InterPro" id="IPR035093">
    <property type="entry name" value="RelE/ParE_toxin_dom_sf"/>
</dbReference>
<evidence type="ECO:0000256" key="1">
    <source>
        <dbReference type="ARBA" id="ARBA00006226"/>
    </source>
</evidence>
<organism evidence="3 4">
    <name type="scientific">Desulfotignum phosphitoxidans DSM 13687</name>
    <dbReference type="NCBI Taxonomy" id="1286635"/>
    <lineage>
        <taxon>Bacteria</taxon>
        <taxon>Pseudomonadati</taxon>
        <taxon>Thermodesulfobacteriota</taxon>
        <taxon>Desulfobacteria</taxon>
        <taxon>Desulfobacterales</taxon>
        <taxon>Desulfobacteraceae</taxon>
        <taxon>Desulfotignum</taxon>
    </lineage>
</organism>
<reference evidence="3 4" key="1">
    <citation type="journal article" date="2013" name="Genome Announc.">
        <title>Draft Genome Sequence of Desulfotignum phosphitoxidans DSM 13687 Strain FiPS-3.</title>
        <authorList>
            <person name="Poehlein A."/>
            <person name="Daniel R."/>
            <person name="Simeonova D.D."/>
        </authorList>
    </citation>
    <scope>NUCLEOTIDE SEQUENCE [LARGE SCALE GENOMIC DNA]</scope>
    <source>
        <strain evidence="3 4">DSM 13687</strain>
    </source>
</reference>
<dbReference type="PANTHER" id="PTHR33755">
    <property type="entry name" value="TOXIN PARE1-RELATED"/>
    <property type="match status" value="1"/>
</dbReference>
<dbReference type="Pfam" id="PF05016">
    <property type="entry name" value="ParE_toxin"/>
    <property type="match status" value="1"/>
</dbReference>
<proteinExistence type="inferred from homology"/>
<dbReference type="EMBL" id="APJX01000001">
    <property type="protein sequence ID" value="EMS81729.1"/>
    <property type="molecule type" value="Genomic_DNA"/>
</dbReference>
<dbReference type="InterPro" id="IPR051803">
    <property type="entry name" value="TA_system_RelE-like_toxin"/>
</dbReference>
<dbReference type="Proteomes" id="UP000014216">
    <property type="component" value="Unassembled WGS sequence"/>
</dbReference>
<dbReference type="SUPFAM" id="SSF143011">
    <property type="entry name" value="RelE-like"/>
    <property type="match status" value="1"/>
</dbReference>
<sequence>MKYTVHIILDAEKDLFEIYDYIKKAGSPQNAKTIFSEIETACRNLSFNPEKGHYPPELQRIDVYDYREIHVKVYRILYEIIRSDVFIHCILDGRRNISEILQRRNLR</sequence>
<dbReference type="OrthoDB" id="9798046at2"/>
<dbReference type="InterPro" id="IPR007712">
    <property type="entry name" value="RelE/ParE_toxin"/>
</dbReference>
<dbReference type="RefSeq" id="WP_006964501.1">
    <property type="nucleotide sequence ID" value="NZ_APJX01000001.1"/>
</dbReference>
<evidence type="ECO:0000313" key="3">
    <source>
        <dbReference type="EMBL" id="EMS81729.1"/>
    </source>
</evidence>
<keyword evidence="2" id="KW-1277">Toxin-antitoxin system</keyword>
<accession>S0G6M9</accession>
<comment type="similarity">
    <text evidence="1">Belongs to the RelE toxin family.</text>
</comment>
<keyword evidence="4" id="KW-1185">Reference proteome</keyword>